<dbReference type="PANTHER" id="PTHR10900:SF77">
    <property type="entry name" value="FI19380P1"/>
    <property type="match status" value="1"/>
</dbReference>
<feature type="domain" description="FAS1" evidence="1">
    <location>
        <begin position="46"/>
        <end position="198"/>
    </location>
</feature>
<feature type="domain" description="FAS1" evidence="1">
    <location>
        <begin position="202"/>
        <end position="412"/>
    </location>
</feature>
<organism evidence="2 3">
    <name type="scientific">Hanamia caeni</name>
    <dbReference type="NCBI Taxonomy" id="2294116"/>
    <lineage>
        <taxon>Bacteria</taxon>
        <taxon>Pseudomonadati</taxon>
        <taxon>Bacteroidota</taxon>
        <taxon>Chitinophagia</taxon>
        <taxon>Chitinophagales</taxon>
        <taxon>Chitinophagaceae</taxon>
        <taxon>Hanamia</taxon>
    </lineage>
</organism>
<dbReference type="EMBL" id="RJJR01000007">
    <property type="protein sequence ID" value="RNI36580.1"/>
    <property type="molecule type" value="Genomic_DNA"/>
</dbReference>
<gene>
    <name evidence="2" type="ORF">EFY79_09635</name>
</gene>
<keyword evidence="3" id="KW-1185">Reference proteome</keyword>
<dbReference type="AlphaFoldDB" id="A0A3M9NFM0"/>
<sequence length="415" mass="44320">MKNITLNRRYLQMSLAAIAGVFIFYSCNKPLPDATPIEYPPVNNSEISIGQQISTDTSYSFFAAAATKTGQLAQLNRDSTEFTVFLPTNNAFRVSGIPSIDALNTLDLQTLGAIVGYSIIPGNQYLSSDITKGGLTPSMPNEQLPTSITVGQLPIPIPFKLTTFPSVVGNAFYDNNIPVTKPDIKLKNGVIHEVAAIVAPPFQTLKSAIYSNPELSFFKAAIERADSGQTGLGRLDSLLNYPPTNMTVLAPDNAAFQTVIFGLAYSYLLQQGLNQAMAAQQATLLSSSPAVFSNPALYSVLPASSVQGILAYHFLAAYNAIDTAYEPTIRVFSNNFPTTATPYLTLVNNALSTHPGIIAQATFSGPFVNNLTFNGVGTFPPGGAPFSGPPAKAISLDNHAVNGVYYVIDKVLFPQ</sequence>
<dbReference type="InterPro" id="IPR000782">
    <property type="entry name" value="FAS1_domain"/>
</dbReference>
<dbReference type="OrthoDB" id="1144324at2"/>
<proteinExistence type="predicted"/>
<evidence type="ECO:0000259" key="1">
    <source>
        <dbReference type="PROSITE" id="PS50213"/>
    </source>
</evidence>
<dbReference type="GO" id="GO:0005615">
    <property type="term" value="C:extracellular space"/>
    <property type="evidence" value="ECO:0007669"/>
    <property type="project" value="TreeGrafter"/>
</dbReference>
<dbReference type="InterPro" id="IPR050904">
    <property type="entry name" value="Adhesion/Biosynth-related"/>
</dbReference>
<name>A0A3M9NFM0_9BACT</name>
<dbReference type="Gene3D" id="2.30.180.10">
    <property type="entry name" value="FAS1 domain"/>
    <property type="match status" value="2"/>
</dbReference>
<reference evidence="2 3" key="1">
    <citation type="submission" date="2018-11" db="EMBL/GenBank/DDBJ databases">
        <title>Draft genome sequence of Ferruginibacter sp. BO-59.</title>
        <authorList>
            <person name="Im W.T."/>
        </authorList>
    </citation>
    <scope>NUCLEOTIDE SEQUENCE [LARGE SCALE GENOMIC DNA]</scope>
    <source>
        <strain evidence="2 3">BO-59</strain>
    </source>
</reference>
<comment type="caution">
    <text evidence="2">The sequence shown here is derived from an EMBL/GenBank/DDBJ whole genome shotgun (WGS) entry which is preliminary data.</text>
</comment>
<evidence type="ECO:0000313" key="3">
    <source>
        <dbReference type="Proteomes" id="UP000267223"/>
    </source>
</evidence>
<dbReference type="PROSITE" id="PS50213">
    <property type="entry name" value="FAS1"/>
    <property type="match status" value="2"/>
</dbReference>
<dbReference type="PROSITE" id="PS51257">
    <property type="entry name" value="PROKAR_LIPOPROTEIN"/>
    <property type="match status" value="1"/>
</dbReference>
<dbReference type="SUPFAM" id="SSF82153">
    <property type="entry name" value="FAS1 domain"/>
    <property type="match status" value="2"/>
</dbReference>
<dbReference type="SMART" id="SM00554">
    <property type="entry name" value="FAS1"/>
    <property type="match status" value="1"/>
</dbReference>
<dbReference type="InterPro" id="IPR036378">
    <property type="entry name" value="FAS1_dom_sf"/>
</dbReference>
<accession>A0A3M9NFM0</accession>
<dbReference type="Proteomes" id="UP000267223">
    <property type="component" value="Unassembled WGS sequence"/>
</dbReference>
<evidence type="ECO:0000313" key="2">
    <source>
        <dbReference type="EMBL" id="RNI36580.1"/>
    </source>
</evidence>
<dbReference type="RefSeq" id="WP_123120498.1">
    <property type="nucleotide sequence ID" value="NZ_RJJR01000007.1"/>
</dbReference>
<dbReference type="PANTHER" id="PTHR10900">
    <property type="entry name" value="PERIOSTIN-RELATED"/>
    <property type="match status" value="1"/>
</dbReference>
<protein>
    <submittedName>
        <fullName evidence="2">Fasciclin domain-containing protein</fullName>
    </submittedName>
</protein>
<dbReference type="Pfam" id="PF02469">
    <property type="entry name" value="Fasciclin"/>
    <property type="match status" value="1"/>
</dbReference>